<dbReference type="Proteomes" id="UP000198287">
    <property type="component" value="Unassembled WGS sequence"/>
</dbReference>
<reference evidence="2 3" key="1">
    <citation type="submission" date="2015-12" db="EMBL/GenBank/DDBJ databases">
        <title>The genome of Folsomia candida.</title>
        <authorList>
            <person name="Faddeeva A."/>
            <person name="Derks M.F."/>
            <person name="Anvar Y."/>
            <person name="Smit S."/>
            <person name="Van Straalen N."/>
            <person name="Roelofs D."/>
        </authorList>
    </citation>
    <scope>NUCLEOTIDE SEQUENCE [LARGE SCALE GENOMIC DNA]</scope>
    <source>
        <strain evidence="2 3">VU population</strain>
        <tissue evidence="2">Whole body</tissue>
    </source>
</reference>
<comment type="caution">
    <text evidence="2">The sequence shown here is derived from an EMBL/GenBank/DDBJ whole genome shotgun (WGS) entry which is preliminary data.</text>
</comment>
<evidence type="ECO:0000313" key="3">
    <source>
        <dbReference type="Proteomes" id="UP000198287"/>
    </source>
</evidence>
<accession>A0A226ENW9</accession>
<keyword evidence="1" id="KW-0812">Transmembrane</keyword>
<keyword evidence="3" id="KW-1185">Reference proteome</keyword>
<sequence>MVLGPTLRKILPYINFAVATSALGFQYFVLYPWHKELDKDFRELREEQNLTLEEYHKKKLQRLEEIECNIVRLEAHHNRIADAQQKLGERICSTDNLALASK</sequence>
<dbReference type="PANTHER" id="PTHR40135">
    <property type="entry name" value="MITOCHONDRIAL PHOSPHATE CARRIER PROTEIN"/>
    <property type="match status" value="1"/>
</dbReference>
<evidence type="ECO:0000256" key="1">
    <source>
        <dbReference type="SAM" id="Phobius"/>
    </source>
</evidence>
<keyword evidence="1" id="KW-0472">Membrane</keyword>
<protein>
    <submittedName>
        <fullName evidence="2">Uncharacterized protein</fullName>
    </submittedName>
</protein>
<evidence type="ECO:0000313" key="2">
    <source>
        <dbReference type="EMBL" id="OXA58704.1"/>
    </source>
</evidence>
<dbReference type="AlphaFoldDB" id="A0A226ENW9"/>
<organism evidence="2 3">
    <name type="scientific">Folsomia candida</name>
    <name type="common">Springtail</name>
    <dbReference type="NCBI Taxonomy" id="158441"/>
    <lineage>
        <taxon>Eukaryota</taxon>
        <taxon>Metazoa</taxon>
        <taxon>Ecdysozoa</taxon>
        <taxon>Arthropoda</taxon>
        <taxon>Hexapoda</taxon>
        <taxon>Collembola</taxon>
        <taxon>Entomobryomorpha</taxon>
        <taxon>Isotomoidea</taxon>
        <taxon>Isotomidae</taxon>
        <taxon>Proisotominae</taxon>
        <taxon>Folsomia</taxon>
    </lineage>
</organism>
<name>A0A226ENW9_FOLCA</name>
<keyword evidence="1" id="KW-1133">Transmembrane helix</keyword>
<dbReference type="PANTHER" id="PTHR40135:SF1">
    <property type="entry name" value="MITOCHONDRIAL PHOSPHATE CARRIER PROTEIN"/>
    <property type="match status" value="1"/>
</dbReference>
<feature type="transmembrane region" description="Helical" evidence="1">
    <location>
        <begin position="12"/>
        <end position="33"/>
    </location>
</feature>
<dbReference type="EMBL" id="LNIX01000003">
    <property type="protein sequence ID" value="OXA58704.1"/>
    <property type="molecule type" value="Genomic_DNA"/>
</dbReference>
<gene>
    <name evidence="2" type="ORF">Fcan01_06938</name>
</gene>
<proteinExistence type="predicted"/>